<dbReference type="EMBL" id="UINC01025636">
    <property type="protein sequence ID" value="SVB01573.1"/>
    <property type="molecule type" value="Genomic_DNA"/>
</dbReference>
<gene>
    <name evidence="2" type="ORF">METZ01_LOCUS154427</name>
</gene>
<dbReference type="AlphaFoldDB" id="A0A382AKP1"/>
<reference evidence="2" key="1">
    <citation type="submission" date="2018-05" db="EMBL/GenBank/DDBJ databases">
        <authorList>
            <person name="Lanie J.A."/>
            <person name="Ng W.-L."/>
            <person name="Kazmierczak K.M."/>
            <person name="Andrzejewski T.M."/>
            <person name="Davidsen T.M."/>
            <person name="Wayne K.J."/>
            <person name="Tettelin H."/>
            <person name="Glass J.I."/>
            <person name="Rusch D."/>
            <person name="Podicherti R."/>
            <person name="Tsui H.-C.T."/>
            <person name="Winkler M.E."/>
        </authorList>
    </citation>
    <scope>NUCLEOTIDE SEQUENCE</scope>
</reference>
<feature type="transmembrane region" description="Helical" evidence="1">
    <location>
        <begin position="21"/>
        <end position="42"/>
    </location>
</feature>
<feature type="transmembrane region" description="Helical" evidence="1">
    <location>
        <begin position="155"/>
        <end position="175"/>
    </location>
</feature>
<feature type="transmembrane region" description="Helical" evidence="1">
    <location>
        <begin position="62"/>
        <end position="91"/>
    </location>
</feature>
<feature type="transmembrane region" description="Helical" evidence="1">
    <location>
        <begin position="111"/>
        <end position="135"/>
    </location>
</feature>
<organism evidence="2">
    <name type="scientific">marine metagenome</name>
    <dbReference type="NCBI Taxonomy" id="408172"/>
    <lineage>
        <taxon>unclassified sequences</taxon>
        <taxon>metagenomes</taxon>
        <taxon>ecological metagenomes</taxon>
    </lineage>
</organism>
<keyword evidence="1" id="KW-0812">Transmembrane</keyword>
<feature type="transmembrane region" description="Helical" evidence="1">
    <location>
        <begin position="187"/>
        <end position="205"/>
    </location>
</feature>
<feature type="transmembrane region" description="Helical" evidence="1">
    <location>
        <begin position="225"/>
        <end position="244"/>
    </location>
</feature>
<evidence type="ECO:0000256" key="1">
    <source>
        <dbReference type="SAM" id="Phobius"/>
    </source>
</evidence>
<sequence length="264" mass="29319">MVRFVRDQPDAYIYSSFGTRIFITGFLLALLYIGQGIMVYTSTDKILSLSSLLGKDSGATDIMGQLVGGLILVTAVFVPLASSTMAISRWVLKRTYKKLEKLEVDSRRSQLLLMMARFVFLGCIVAAYAPMPMIAESAMSGGFPTSSINYYQTKFMSLFFTLFGLALFLTIISPVLQLYQRTGSKSLILAGFLATLVGASLIYMGNTDWNVSVFSLDSEEFKSSFGTTMIVCGTCIFFCLWIVARNAKSILRYQKMHFTMKLGE</sequence>
<accession>A0A382AKP1</accession>
<keyword evidence="1" id="KW-0472">Membrane</keyword>
<evidence type="ECO:0000313" key="2">
    <source>
        <dbReference type="EMBL" id="SVB01573.1"/>
    </source>
</evidence>
<name>A0A382AKP1_9ZZZZ</name>
<keyword evidence="1" id="KW-1133">Transmembrane helix</keyword>
<protein>
    <submittedName>
        <fullName evidence="2">Uncharacterized protein</fullName>
    </submittedName>
</protein>
<proteinExistence type="predicted"/>